<proteinExistence type="predicted"/>
<sequence>MFTEDWYPNDQIINLVNLLQKTTDLSGAIIEIGCWEGKSTTYLAKGAYPETVICNDTWLGNVAESQISGQEHITEKLLRERDVYKCFLENMKKETQNNFLVVKEDCLKWLPTLKTPVKFCHIDASHEYESVNATIKLLLPLMVKGGILCGDDFLNSNMGRSDLHGGVERAVRENLPGFNHINNLWYWKKT</sequence>
<protein>
    <recommendedName>
        <fullName evidence="2">Methyltransferase</fullName>
    </recommendedName>
</protein>
<dbReference type="InterPro" id="IPR029063">
    <property type="entry name" value="SAM-dependent_MTases_sf"/>
</dbReference>
<dbReference type="Pfam" id="PF13578">
    <property type="entry name" value="Methyltransf_24"/>
    <property type="match status" value="1"/>
</dbReference>
<evidence type="ECO:0000313" key="1">
    <source>
        <dbReference type="EMBL" id="QHS91532.1"/>
    </source>
</evidence>
<reference evidence="1" key="1">
    <citation type="journal article" date="2020" name="Nature">
        <title>Giant virus diversity and host interactions through global metagenomics.</title>
        <authorList>
            <person name="Schulz F."/>
            <person name="Roux S."/>
            <person name="Paez-Espino D."/>
            <person name="Jungbluth S."/>
            <person name="Walsh D.A."/>
            <person name="Denef V.J."/>
            <person name="McMahon K.D."/>
            <person name="Konstantinidis K.T."/>
            <person name="Eloe-Fadrosh E.A."/>
            <person name="Kyrpides N.C."/>
            <person name="Woyke T."/>
        </authorList>
    </citation>
    <scope>NUCLEOTIDE SEQUENCE</scope>
    <source>
        <strain evidence="1">GVMAG-M-3300013006-15</strain>
    </source>
</reference>
<organism evidence="1">
    <name type="scientific">viral metagenome</name>
    <dbReference type="NCBI Taxonomy" id="1070528"/>
    <lineage>
        <taxon>unclassified sequences</taxon>
        <taxon>metagenomes</taxon>
        <taxon>organismal metagenomes</taxon>
    </lineage>
</organism>
<dbReference type="EMBL" id="MN739162">
    <property type="protein sequence ID" value="QHS91532.1"/>
    <property type="molecule type" value="Genomic_DNA"/>
</dbReference>
<dbReference type="AlphaFoldDB" id="A0A6C0BHP9"/>
<name>A0A6C0BHP9_9ZZZZ</name>
<dbReference type="SUPFAM" id="SSF53335">
    <property type="entry name" value="S-adenosyl-L-methionine-dependent methyltransferases"/>
    <property type="match status" value="1"/>
</dbReference>
<accession>A0A6C0BHP9</accession>
<dbReference type="Gene3D" id="3.40.50.150">
    <property type="entry name" value="Vaccinia Virus protein VP39"/>
    <property type="match status" value="1"/>
</dbReference>
<evidence type="ECO:0008006" key="2">
    <source>
        <dbReference type="Google" id="ProtNLM"/>
    </source>
</evidence>